<proteinExistence type="predicted"/>
<evidence type="ECO:0000313" key="6">
    <source>
        <dbReference type="Proteomes" id="UP000295210"/>
    </source>
</evidence>
<dbReference type="PANTHER" id="PTHR48105">
    <property type="entry name" value="THIOREDOXIN REDUCTASE 1-RELATED-RELATED"/>
    <property type="match status" value="1"/>
</dbReference>
<dbReference type="InterPro" id="IPR050097">
    <property type="entry name" value="Ferredoxin-NADP_redctase_2"/>
</dbReference>
<reference evidence="5 6" key="1">
    <citation type="submission" date="2019-03" db="EMBL/GenBank/DDBJ databases">
        <title>Genomic Encyclopedia of Type Strains, Phase IV (KMG-IV): sequencing the most valuable type-strain genomes for metagenomic binning, comparative biology and taxonomic classification.</title>
        <authorList>
            <person name="Goeker M."/>
        </authorList>
    </citation>
    <scope>NUCLEOTIDE SEQUENCE [LARGE SCALE GENOMIC DNA]</scope>
    <source>
        <strain evidence="5 6">DSM 103428</strain>
    </source>
</reference>
<accession>A0A4R1LAQ5</accession>
<dbReference type="InterPro" id="IPR036188">
    <property type="entry name" value="FAD/NAD-bd_sf"/>
</dbReference>
<dbReference type="GO" id="GO:0016491">
    <property type="term" value="F:oxidoreductase activity"/>
    <property type="evidence" value="ECO:0007669"/>
    <property type="project" value="UniProtKB-KW"/>
</dbReference>
<dbReference type="Pfam" id="PF00072">
    <property type="entry name" value="Response_reg"/>
    <property type="match status" value="1"/>
</dbReference>
<dbReference type="AlphaFoldDB" id="A0A4R1LAQ5"/>
<evidence type="ECO:0000313" key="5">
    <source>
        <dbReference type="EMBL" id="TCK75392.1"/>
    </source>
</evidence>
<dbReference type="GO" id="GO:0000160">
    <property type="term" value="P:phosphorelay signal transduction system"/>
    <property type="evidence" value="ECO:0007669"/>
    <property type="project" value="InterPro"/>
</dbReference>
<dbReference type="PRINTS" id="PR00368">
    <property type="entry name" value="FADPNR"/>
</dbReference>
<protein>
    <submittedName>
        <fullName evidence="5">Thioredoxin reductase (NADPH)</fullName>
    </submittedName>
</protein>
<dbReference type="Gene3D" id="3.50.50.60">
    <property type="entry name" value="FAD/NAD(P)-binding domain"/>
    <property type="match status" value="2"/>
</dbReference>
<dbReference type="EMBL" id="SMGK01000001">
    <property type="protein sequence ID" value="TCK75392.1"/>
    <property type="molecule type" value="Genomic_DNA"/>
</dbReference>
<dbReference type="InterPro" id="IPR011006">
    <property type="entry name" value="CheY-like_superfamily"/>
</dbReference>
<dbReference type="SUPFAM" id="SSF52172">
    <property type="entry name" value="CheY-like"/>
    <property type="match status" value="1"/>
</dbReference>
<dbReference type="Gene3D" id="3.40.50.2300">
    <property type="match status" value="1"/>
</dbReference>
<evidence type="ECO:0000256" key="2">
    <source>
        <dbReference type="ARBA" id="ARBA00023002"/>
    </source>
</evidence>
<dbReference type="PRINTS" id="PR00469">
    <property type="entry name" value="PNDRDTASEII"/>
</dbReference>
<sequence>MSKPVILAIDDDVSVLEAVVQDLRRRYGANYRIMRAASGHAAIDTCAQLQQRGDVVALFLSDQRMPGMSGVELLERAQTLYPNAKRALLTAYADTEAAIRAINTAKIHYYLTKPWDPPEEMLYPVLDDLLESWSHGYKPPFEGLKVIGPRWSLRDHQVRDFLSRNQVPYVWLDPEKSDEAIGLMERYKIDEKRLPAVLFPDGTSLMQPSHTELADRIGLRTQAQDEFYDLAIIGAGPAGLAAAVYGASEGLKTLVIEPEAPGGQAGSSSRIENYLGFPSGLSGADLARRAYVQASRFGAEFLTQRATSLRMKNDYRYVVLGDGREVACRVAMIGVGVDYRRLSIPGIDQLTGAGVYYGAAMTEALSCRDEEIFLVGGANSAGQAAMHFAKYARKVTMLVRGESLEKSMSKYLIDQIADTPNIDVETHSQVVEVFGEQRLECIRVRNPQGETQRQASALFIFIGAAPQTEWLPDTIMRDPYGFILSGPDLRIEGRLPRIWKEDRDPYLLETSTPGVFVAGDVRHGSVKRAASAVGEGSIAVQFMHQYLARF</sequence>
<feature type="modified residue" description="4-aspartylphosphate" evidence="3">
    <location>
        <position position="62"/>
    </location>
</feature>
<dbReference type="Proteomes" id="UP000295210">
    <property type="component" value="Unassembled WGS sequence"/>
</dbReference>
<dbReference type="SUPFAM" id="SSF51905">
    <property type="entry name" value="FAD/NAD(P)-binding domain"/>
    <property type="match status" value="1"/>
</dbReference>
<comment type="caution">
    <text evidence="5">The sequence shown here is derived from an EMBL/GenBank/DDBJ whole genome shotgun (WGS) entry which is preliminary data.</text>
</comment>
<evidence type="ECO:0000256" key="3">
    <source>
        <dbReference type="PROSITE-ProRule" id="PRU00169"/>
    </source>
</evidence>
<evidence type="ECO:0000259" key="4">
    <source>
        <dbReference type="PROSITE" id="PS50110"/>
    </source>
</evidence>
<keyword evidence="6" id="KW-1185">Reference proteome</keyword>
<dbReference type="RefSeq" id="WP_131991116.1">
    <property type="nucleotide sequence ID" value="NZ_SMGK01000001.1"/>
</dbReference>
<dbReference type="InterPro" id="IPR001789">
    <property type="entry name" value="Sig_transdc_resp-reg_receiver"/>
</dbReference>
<dbReference type="InterPro" id="IPR023753">
    <property type="entry name" value="FAD/NAD-binding_dom"/>
</dbReference>
<keyword evidence="1" id="KW-0285">Flavoprotein</keyword>
<dbReference type="PROSITE" id="PS50110">
    <property type="entry name" value="RESPONSE_REGULATORY"/>
    <property type="match status" value="1"/>
</dbReference>
<keyword evidence="3" id="KW-0597">Phosphoprotein</keyword>
<feature type="domain" description="Response regulatory" evidence="4">
    <location>
        <begin position="5"/>
        <end position="128"/>
    </location>
</feature>
<dbReference type="OrthoDB" id="109585at2"/>
<gene>
    <name evidence="5" type="ORF">C7378_0375</name>
</gene>
<organism evidence="5 6">
    <name type="scientific">Acidipila rosea</name>
    <dbReference type="NCBI Taxonomy" id="768535"/>
    <lineage>
        <taxon>Bacteria</taxon>
        <taxon>Pseudomonadati</taxon>
        <taxon>Acidobacteriota</taxon>
        <taxon>Terriglobia</taxon>
        <taxon>Terriglobales</taxon>
        <taxon>Acidobacteriaceae</taxon>
        <taxon>Acidipila</taxon>
    </lineage>
</organism>
<name>A0A4R1LAQ5_9BACT</name>
<evidence type="ECO:0000256" key="1">
    <source>
        <dbReference type="ARBA" id="ARBA00022630"/>
    </source>
</evidence>
<keyword evidence="2" id="KW-0560">Oxidoreductase</keyword>
<dbReference type="SMART" id="SM00448">
    <property type="entry name" value="REC"/>
    <property type="match status" value="1"/>
</dbReference>
<dbReference type="Pfam" id="PF07992">
    <property type="entry name" value="Pyr_redox_2"/>
    <property type="match status" value="1"/>
</dbReference>